<proteinExistence type="predicted"/>
<evidence type="ECO:0000313" key="1">
    <source>
        <dbReference type="EMBL" id="PAX09472.1"/>
    </source>
</evidence>
<dbReference type="AlphaFoldDB" id="A0A2A2SJR4"/>
<reference evidence="2" key="1">
    <citation type="submission" date="2017-09" db="EMBL/GenBank/DDBJ databases">
        <authorList>
            <person name="Feng G."/>
            <person name="Zhu H."/>
        </authorList>
    </citation>
    <scope>NUCLEOTIDE SEQUENCE [LARGE SCALE GENOMIC DNA]</scope>
    <source>
        <strain evidence="2">1PNM-20</strain>
    </source>
</reference>
<protein>
    <submittedName>
        <fullName evidence="1">Uncharacterized protein</fullName>
    </submittedName>
</protein>
<organism evidence="1 2">
    <name type="scientific">Sphingomonas lenta</name>
    <dbReference type="NCBI Taxonomy" id="1141887"/>
    <lineage>
        <taxon>Bacteria</taxon>
        <taxon>Pseudomonadati</taxon>
        <taxon>Pseudomonadota</taxon>
        <taxon>Alphaproteobacteria</taxon>
        <taxon>Sphingomonadales</taxon>
        <taxon>Sphingomonadaceae</taxon>
        <taxon>Sphingomonas</taxon>
    </lineage>
</organism>
<comment type="caution">
    <text evidence="1">The sequence shown here is derived from an EMBL/GenBank/DDBJ whole genome shotgun (WGS) entry which is preliminary data.</text>
</comment>
<sequence length="116" mass="12794">MTIARTTEERSSVDEIINEINALDQNALEDFGAWQALADLSSRTQFETVDGDPDSVVMDTEGRFEAIATVYVTLVYGSSDDEDSISDEYLATVRGRSGVGDVTIESIHVDTRSFYE</sequence>
<keyword evidence="2" id="KW-1185">Reference proteome</keyword>
<dbReference type="RefSeq" id="WP_095996579.1">
    <property type="nucleotide sequence ID" value="NZ_NSLI01000001.1"/>
</dbReference>
<dbReference type="OrthoDB" id="8139221at2"/>
<evidence type="ECO:0000313" key="2">
    <source>
        <dbReference type="Proteomes" id="UP000218151"/>
    </source>
</evidence>
<name>A0A2A2SJR4_9SPHN</name>
<gene>
    <name evidence="1" type="ORF">CKY28_01605</name>
</gene>
<dbReference type="EMBL" id="NSLI01000001">
    <property type="protein sequence ID" value="PAX09472.1"/>
    <property type="molecule type" value="Genomic_DNA"/>
</dbReference>
<dbReference type="Proteomes" id="UP000218151">
    <property type="component" value="Unassembled WGS sequence"/>
</dbReference>
<accession>A0A2A2SJR4</accession>